<keyword evidence="2" id="KW-1185">Reference proteome</keyword>
<accession>A0ACC2DAX7</accession>
<reference evidence="2" key="1">
    <citation type="journal article" date="2024" name="Proc. Natl. Acad. Sci. U.S.A.">
        <title>Extraordinary preservation of gene collinearity over three hundred million years revealed in homosporous lycophytes.</title>
        <authorList>
            <person name="Li C."/>
            <person name="Wickell D."/>
            <person name="Kuo L.Y."/>
            <person name="Chen X."/>
            <person name="Nie B."/>
            <person name="Liao X."/>
            <person name="Peng D."/>
            <person name="Ji J."/>
            <person name="Jenkins J."/>
            <person name="Williams M."/>
            <person name="Shu S."/>
            <person name="Plott C."/>
            <person name="Barry K."/>
            <person name="Rajasekar S."/>
            <person name="Grimwood J."/>
            <person name="Han X."/>
            <person name="Sun S."/>
            <person name="Hou Z."/>
            <person name="He W."/>
            <person name="Dai G."/>
            <person name="Sun C."/>
            <person name="Schmutz J."/>
            <person name="Leebens-Mack J.H."/>
            <person name="Li F.W."/>
            <person name="Wang L."/>
        </authorList>
    </citation>
    <scope>NUCLEOTIDE SEQUENCE [LARGE SCALE GENOMIC DNA]</scope>
    <source>
        <strain evidence="2">cv. PW_Plant_1</strain>
    </source>
</reference>
<sequence>MAMCGSIQNLNMIHSSSVRSTYRSHASEQKGKSVSKTHRRRFPRIKIRLVSRLQLVAKLRETSIIRLFFGIAARKQKHGTGLGAKAEYPVGLPSVAYKGSYYDEAIADCIKFIKQTTAVQDKTFLR</sequence>
<protein>
    <submittedName>
        <fullName evidence="1">Uncharacterized protein</fullName>
    </submittedName>
</protein>
<proteinExistence type="predicted"/>
<comment type="caution">
    <text evidence="1">The sequence shown here is derived from an EMBL/GenBank/DDBJ whole genome shotgun (WGS) entry which is preliminary data.</text>
</comment>
<dbReference type="EMBL" id="CM055097">
    <property type="protein sequence ID" value="KAJ7551376.1"/>
    <property type="molecule type" value="Genomic_DNA"/>
</dbReference>
<evidence type="ECO:0000313" key="1">
    <source>
        <dbReference type="EMBL" id="KAJ7551376.1"/>
    </source>
</evidence>
<dbReference type="Proteomes" id="UP001162992">
    <property type="component" value="Chromosome 6"/>
</dbReference>
<organism evidence="1 2">
    <name type="scientific">Diphasiastrum complanatum</name>
    <name type="common">Issler's clubmoss</name>
    <name type="synonym">Lycopodium complanatum</name>
    <dbReference type="NCBI Taxonomy" id="34168"/>
    <lineage>
        <taxon>Eukaryota</taxon>
        <taxon>Viridiplantae</taxon>
        <taxon>Streptophyta</taxon>
        <taxon>Embryophyta</taxon>
        <taxon>Tracheophyta</taxon>
        <taxon>Lycopodiopsida</taxon>
        <taxon>Lycopodiales</taxon>
        <taxon>Lycopodiaceae</taxon>
        <taxon>Lycopodioideae</taxon>
        <taxon>Diphasiastrum</taxon>
    </lineage>
</organism>
<gene>
    <name evidence="1" type="ORF">O6H91_06G012600</name>
</gene>
<name>A0ACC2DAX7_DIPCM</name>
<evidence type="ECO:0000313" key="2">
    <source>
        <dbReference type="Proteomes" id="UP001162992"/>
    </source>
</evidence>